<sequence>MVTRVCAYGLELKDSECFTHDWCTLILALELAYKTSIYSSTGKTPEILDKGWNPRIPYGNLKGELIDIHTMASSFKVLLEKGRNRTNRYMKDYFKYAKKDGTRVISHLKFK</sequence>
<reference evidence="1" key="1">
    <citation type="submission" date="2021-03" db="EMBL/GenBank/DDBJ databases">
        <title>Draft genome sequence of rust myrtle Austropuccinia psidii MF-1, a brazilian biotype.</title>
        <authorList>
            <person name="Quecine M.C."/>
            <person name="Pachon D.M.R."/>
            <person name="Bonatelli M.L."/>
            <person name="Correr F.H."/>
            <person name="Franceschini L.M."/>
            <person name="Leite T.F."/>
            <person name="Margarido G.R.A."/>
            <person name="Almeida C.A."/>
            <person name="Ferrarezi J.A."/>
            <person name="Labate C.A."/>
        </authorList>
    </citation>
    <scope>NUCLEOTIDE SEQUENCE</scope>
    <source>
        <strain evidence="1">MF-1</strain>
    </source>
</reference>
<dbReference type="Proteomes" id="UP000765509">
    <property type="component" value="Unassembled WGS sequence"/>
</dbReference>
<dbReference type="AlphaFoldDB" id="A0A9Q3DYY7"/>
<evidence type="ECO:0000313" key="1">
    <source>
        <dbReference type="EMBL" id="MBW0508277.1"/>
    </source>
</evidence>
<gene>
    <name evidence="1" type="ORF">O181_047992</name>
</gene>
<proteinExistence type="predicted"/>
<keyword evidence="2" id="KW-1185">Reference proteome</keyword>
<accession>A0A9Q3DYY7</accession>
<comment type="caution">
    <text evidence="1">The sequence shown here is derived from an EMBL/GenBank/DDBJ whole genome shotgun (WGS) entry which is preliminary data.</text>
</comment>
<name>A0A9Q3DYY7_9BASI</name>
<organism evidence="1 2">
    <name type="scientific">Austropuccinia psidii MF-1</name>
    <dbReference type="NCBI Taxonomy" id="1389203"/>
    <lineage>
        <taxon>Eukaryota</taxon>
        <taxon>Fungi</taxon>
        <taxon>Dikarya</taxon>
        <taxon>Basidiomycota</taxon>
        <taxon>Pucciniomycotina</taxon>
        <taxon>Pucciniomycetes</taxon>
        <taxon>Pucciniales</taxon>
        <taxon>Sphaerophragmiaceae</taxon>
        <taxon>Austropuccinia</taxon>
    </lineage>
</organism>
<protein>
    <submittedName>
        <fullName evidence="1">Uncharacterized protein</fullName>
    </submittedName>
</protein>
<dbReference type="EMBL" id="AVOT02020233">
    <property type="protein sequence ID" value="MBW0508277.1"/>
    <property type="molecule type" value="Genomic_DNA"/>
</dbReference>
<evidence type="ECO:0000313" key="2">
    <source>
        <dbReference type="Proteomes" id="UP000765509"/>
    </source>
</evidence>